<gene>
    <name evidence="3" type="ORF">NX786_17705</name>
</gene>
<dbReference type="RefSeq" id="WP_259450254.1">
    <property type="nucleotide sequence ID" value="NZ_CP119520.1"/>
</dbReference>
<evidence type="ECO:0000259" key="2">
    <source>
        <dbReference type="Pfam" id="PF00171"/>
    </source>
</evidence>
<evidence type="ECO:0000313" key="4">
    <source>
        <dbReference type="Proteomes" id="UP001165263"/>
    </source>
</evidence>
<keyword evidence="1" id="KW-0560">Oxidoreductase</keyword>
<keyword evidence="4" id="KW-1185">Reference proteome</keyword>
<dbReference type="PANTHER" id="PTHR43353">
    <property type="entry name" value="SUCCINATE-SEMIALDEHYDE DEHYDROGENASE, MITOCHONDRIAL"/>
    <property type="match status" value="1"/>
</dbReference>
<dbReference type="InterPro" id="IPR044151">
    <property type="entry name" value="ALDH_KGSADH"/>
</dbReference>
<dbReference type="SUPFAM" id="SSF53720">
    <property type="entry name" value="ALDH-like"/>
    <property type="match status" value="1"/>
</dbReference>
<protein>
    <submittedName>
        <fullName evidence="3">Aldehyde dehydrogenase (NADP(+))</fullName>
    </submittedName>
</protein>
<dbReference type="InterPro" id="IPR016161">
    <property type="entry name" value="Ald_DH/histidinol_DH"/>
</dbReference>
<dbReference type="CDD" id="cd07129">
    <property type="entry name" value="ALDH_KGSADH"/>
    <property type="match status" value="1"/>
</dbReference>
<dbReference type="PANTHER" id="PTHR43353:SF3">
    <property type="entry name" value="ALDEHYDE DEHYDROGENASE-RELATED"/>
    <property type="match status" value="1"/>
</dbReference>
<dbReference type="InterPro" id="IPR016162">
    <property type="entry name" value="Ald_DH_N"/>
</dbReference>
<comment type="caution">
    <text evidence="3">The sequence shown here is derived from an EMBL/GenBank/DDBJ whole genome shotgun (WGS) entry which is preliminary data.</text>
</comment>
<dbReference type="EMBL" id="JANUHC010000006">
    <property type="protein sequence ID" value="MCS0631172.1"/>
    <property type="molecule type" value="Genomic_DNA"/>
</dbReference>
<dbReference type="InterPro" id="IPR050740">
    <property type="entry name" value="Aldehyde_DH_Superfamily"/>
</dbReference>
<dbReference type="Pfam" id="PF00171">
    <property type="entry name" value="Aldedh"/>
    <property type="match status" value="1"/>
</dbReference>
<reference evidence="3" key="1">
    <citation type="submission" date="2022-08" db="EMBL/GenBank/DDBJ databases">
        <title>Reclassification of Massilia species as members of the genera Telluria, Duganella, Pseudoduganella, Mokoshia gen. nov. and Zemynaea gen. nov. using orthogonal and non-orthogonal genome-based approaches.</title>
        <authorList>
            <person name="Bowman J.P."/>
        </authorList>
    </citation>
    <scope>NUCLEOTIDE SEQUENCE</scope>
    <source>
        <strain evidence="3">LMG 11547</strain>
    </source>
</reference>
<evidence type="ECO:0000256" key="1">
    <source>
        <dbReference type="ARBA" id="ARBA00023002"/>
    </source>
</evidence>
<organism evidence="3 4">
    <name type="scientific">Telluria mixta</name>
    <dbReference type="NCBI Taxonomy" id="34071"/>
    <lineage>
        <taxon>Bacteria</taxon>
        <taxon>Pseudomonadati</taxon>
        <taxon>Pseudomonadota</taxon>
        <taxon>Betaproteobacteria</taxon>
        <taxon>Burkholderiales</taxon>
        <taxon>Oxalobacteraceae</taxon>
        <taxon>Telluria group</taxon>
        <taxon>Telluria</taxon>
    </lineage>
</organism>
<feature type="domain" description="Aldehyde dehydrogenase" evidence="2">
    <location>
        <begin position="35"/>
        <end position="457"/>
    </location>
</feature>
<accession>A0ABT2C1W0</accession>
<dbReference type="Proteomes" id="UP001165263">
    <property type="component" value="Unassembled WGS sequence"/>
</dbReference>
<evidence type="ECO:0000313" key="3">
    <source>
        <dbReference type="EMBL" id="MCS0631172.1"/>
    </source>
</evidence>
<name>A0ABT2C1W0_9BURK</name>
<proteinExistence type="predicted"/>
<dbReference type="InterPro" id="IPR015590">
    <property type="entry name" value="Aldehyde_DH_dom"/>
</dbReference>
<sequence length="506" mass="52857">MPGTIQLHGRHFVAGERIATEARFHSAPVDGPAHAFSAGTPALVDAACQAAEAAFESFGYGTREERAVFLETIAEEIEARADAITDIGARETGLPRARLAGERGRTVAQLHLFARHIRGGDYLERRHDPALPERQPLPRPHLRLMQRPVGPVAVFGASNFPLAFSVAGGDTASALAAGCPVVVKGHSAHPGTSEIVAEAVVAAVARCGLHPGVFSLIQGGRRDVGEALVRHPLIRAVGFTGSLAGGRALFDLCAARPDPIPFFGELGSVNPMFLLPAALAARGASIGAGWAASLTMGAGQFCTNPGIAVVMRGPEGDAFADAARAALGGTGRQAMLTDGIAAAYRAGRDRIAAGSGVQALFASTCDRRDATPYLFRTTAADWLADHALAEEVFGPLGLIVTVDSLAQMRDVARALSGQLTVTIHMDDADTDLAASLLPILERKAGRVLANGYPTGVEVCDAMVHGGPYPASTNFGATSVGTLSIRRWLRAVCYQNLPDQVLPQDLR</sequence>
<dbReference type="Gene3D" id="3.40.605.10">
    <property type="entry name" value="Aldehyde Dehydrogenase, Chain A, domain 1"/>
    <property type="match status" value="2"/>
</dbReference>